<comment type="caution">
    <text evidence="1">The sequence shown here is derived from an EMBL/GenBank/DDBJ whole genome shotgun (WGS) entry which is preliminary data.</text>
</comment>
<accession>A0AAD8NGR4</accession>
<dbReference type="Proteomes" id="UP001229421">
    <property type="component" value="Unassembled WGS sequence"/>
</dbReference>
<evidence type="ECO:0000313" key="1">
    <source>
        <dbReference type="EMBL" id="KAK1415380.1"/>
    </source>
</evidence>
<reference evidence="1" key="1">
    <citation type="journal article" date="2023" name="bioRxiv">
        <title>Improved chromosome-level genome assembly for marigold (Tagetes erecta).</title>
        <authorList>
            <person name="Jiang F."/>
            <person name="Yuan L."/>
            <person name="Wang S."/>
            <person name="Wang H."/>
            <person name="Xu D."/>
            <person name="Wang A."/>
            <person name="Fan W."/>
        </authorList>
    </citation>
    <scope>NUCLEOTIDE SEQUENCE</scope>
    <source>
        <strain evidence="1">WSJ</strain>
        <tissue evidence="1">Leaf</tissue>
    </source>
</reference>
<keyword evidence="2" id="KW-1185">Reference proteome</keyword>
<dbReference type="AlphaFoldDB" id="A0AAD8NGR4"/>
<organism evidence="1 2">
    <name type="scientific">Tagetes erecta</name>
    <name type="common">African marigold</name>
    <dbReference type="NCBI Taxonomy" id="13708"/>
    <lineage>
        <taxon>Eukaryota</taxon>
        <taxon>Viridiplantae</taxon>
        <taxon>Streptophyta</taxon>
        <taxon>Embryophyta</taxon>
        <taxon>Tracheophyta</taxon>
        <taxon>Spermatophyta</taxon>
        <taxon>Magnoliopsida</taxon>
        <taxon>eudicotyledons</taxon>
        <taxon>Gunneridae</taxon>
        <taxon>Pentapetalae</taxon>
        <taxon>asterids</taxon>
        <taxon>campanulids</taxon>
        <taxon>Asterales</taxon>
        <taxon>Asteraceae</taxon>
        <taxon>Asteroideae</taxon>
        <taxon>Heliantheae alliance</taxon>
        <taxon>Tageteae</taxon>
        <taxon>Tagetes</taxon>
    </lineage>
</organism>
<evidence type="ECO:0000313" key="2">
    <source>
        <dbReference type="Proteomes" id="UP001229421"/>
    </source>
</evidence>
<gene>
    <name evidence="1" type="ORF">QVD17_31161</name>
</gene>
<protein>
    <submittedName>
        <fullName evidence="1">Uncharacterized protein</fullName>
    </submittedName>
</protein>
<proteinExistence type="predicted"/>
<sequence length="180" mass="20198">MASASSLRFVTSKLLTRSLLRFRPTTSPFHTIIAAYSTMPKHELVYDQSWPRSMWPEISSMSFDMLITDGEAWLSLHAPELDPPLPGPNVNEMRASVIKSPDKITGSEFKEEMKDGTSEPVGGGRDEYTDADIDGIREEWLCFEATFYVGTLRELLEQLAAESTLGATWHSNCFTRLQSS</sequence>
<dbReference type="EMBL" id="JAUHHV010000008">
    <property type="protein sequence ID" value="KAK1415380.1"/>
    <property type="molecule type" value="Genomic_DNA"/>
</dbReference>
<name>A0AAD8NGR4_TARER</name>